<sequence length="118" mass="13244">MKKAVLVIVAAIGVLIMAVLAFNIYKQSDFSVENEYYSIVQNDKSLKKYCKEPEVIKFIQKHRKEHPEFTDNQGSGHVLYYVVTYGNGKKSLAIGVDGRVDSSGSKITKIYNAHDLSN</sequence>
<name>A0A0M9DC80_9LACO</name>
<proteinExistence type="predicted"/>
<keyword evidence="2" id="KW-1185">Reference proteome</keyword>
<comment type="caution">
    <text evidence="1">The sequence shown here is derived from an EMBL/GenBank/DDBJ whole genome shotgun (WGS) entry which is preliminary data.</text>
</comment>
<protein>
    <submittedName>
        <fullName evidence="1">Uncharacterized protein</fullName>
    </submittedName>
</protein>
<reference evidence="1 2" key="1">
    <citation type="journal article" date="2015" name="Genome Biol. Evol.">
        <title>Functionally Structured Genomes in Lactobacillus kunkeei Colonizing the Honey Crop and Food Products of Honeybees and Stingless Bees.</title>
        <authorList>
            <person name="Tamarit D."/>
            <person name="Ellegaard K.M."/>
            <person name="Wikander J."/>
            <person name="Olofsson T."/>
            <person name="Vasquez A."/>
            <person name="Andersson S.G."/>
        </authorList>
    </citation>
    <scope>NUCLEOTIDE SEQUENCE [LARGE SCALE GENOMIC DNA]</scope>
    <source>
        <strain evidence="1 2">LAko</strain>
    </source>
</reference>
<dbReference type="Proteomes" id="UP000037778">
    <property type="component" value="Unassembled WGS sequence"/>
</dbReference>
<gene>
    <name evidence="1" type="ORF">RZ71_04020</name>
</gene>
<dbReference type="EMBL" id="JXCY01000007">
    <property type="protein sequence ID" value="KOY75970.1"/>
    <property type="molecule type" value="Genomic_DNA"/>
</dbReference>
<evidence type="ECO:0000313" key="1">
    <source>
        <dbReference type="EMBL" id="KOY75970.1"/>
    </source>
</evidence>
<accession>A0A0M9DC80</accession>
<organism evidence="1 2">
    <name type="scientific">Apilactobacillus kunkeei</name>
    <dbReference type="NCBI Taxonomy" id="148814"/>
    <lineage>
        <taxon>Bacteria</taxon>
        <taxon>Bacillati</taxon>
        <taxon>Bacillota</taxon>
        <taxon>Bacilli</taxon>
        <taxon>Lactobacillales</taxon>
        <taxon>Lactobacillaceae</taxon>
        <taxon>Apilactobacillus</taxon>
    </lineage>
</organism>
<dbReference type="PATRIC" id="fig|148814.8.peg.1327"/>
<dbReference type="AlphaFoldDB" id="A0A0M9DC80"/>
<evidence type="ECO:0000313" key="2">
    <source>
        <dbReference type="Proteomes" id="UP000037778"/>
    </source>
</evidence>
<dbReference type="RefSeq" id="WP_053792193.1">
    <property type="nucleotide sequence ID" value="NZ_JXCY01000007.1"/>
</dbReference>